<evidence type="ECO:0000313" key="2">
    <source>
        <dbReference type="Proteomes" id="UP000062160"/>
    </source>
</evidence>
<dbReference type="AlphaFoldDB" id="A0A0U9HN22"/>
<evidence type="ECO:0000313" key="1">
    <source>
        <dbReference type="EMBL" id="GAQ25747.1"/>
    </source>
</evidence>
<dbReference type="EMBL" id="DF977002">
    <property type="protein sequence ID" value="GAQ25747.1"/>
    <property type="molecule type" value="Genomic_DNA"/>
</dbReference>
<dbReference type="RefSeq" id="WP_059033205.1">
    <property type="nucleotide sequence ID" value="NZ_BSDN01000008.1"/>
</dbReference>
<proteinExistence type="predicted"/>
<dbReference type="Pfam" id="PF19539">
    <property type="entry name" value="DUF6063"/>
    <property type="match status" value="1"/>
</dbReference>
<dbReference type="InterPro" id="IPR045707">
    <property type="entry name" value="DUF6063"/>
</dbReference>
<dbReference type="OrthoDB" id="2633772at2"/>
<accession>A0A0U9HN22</accession>
<reference evidence="1" key="1">
    <citation type="journal article" date="2016" name="Genome Announc.">
        <title>Draft Genome Sequence of the Syntrophic Lactate-Degrading Bacterium Tepidanaerobacter syntrophicus JLT.</title>
        <authorList>
            <person name="Matsuura N."/>
            <person name="Ohashi A."/>
            <person name="Tourlousse D.M."/>
            <person name="Sekiguchi Y."/>
        </authorList>
    </citation>
    <scope>NUCLEOTIDE SEQUENCE [LARGE SCALE GENOMIC DNA]</scope>
    <source>
        <strain evidence="1">JL</strain>
    </source>
</reference>
<gene>
    <name evidence="1" type="ORF">TSYNT_8284</name>
</gene>
<dbReference type="STRING" id="224999.GCA_001485475_01783"/>
<protein>
    <submittedName>
        <fullName evidence="1">Uncharacterized protein</fullName>
    </submittedName>
</protein>
<sequence>MITHEHLQKGSEVFFSLLENKILPLTDARVYSYMEEPEIREVVKAMAQGAGLRILDTRENLHIVSQARDSIFATSYTHMKSKYKLDRKKYFYLANIIICIYLAEIDKENDIRVRWEEEGVTYYKLEEQVTKVLDSWKTRLDEEDGFAEEWGIAVEEIYDIWNNDFSMYKESKTGDVDVQRNKNTRLGFIYEAMRPLADQKLIINNVNELKIIPKIELYERLNYLYHQRDRYKEIMDLIQRTEEGIADAENNRNQDNGL</sequence>
<keyword evidence="2" id="KW-1185">Reference proteome</keyword>
<dbReference type="Proteomes" id="UP000062160">
    <property type="component" value="Unassembled WGS sequence"/>
</dbReference>
<organism evidence="1">
    <name type="scientific">Tepidanaerobacter syntrophicus</name>
    <dbReference type="NCBI Taxonomy" id="224999"/>
    <lineage>
        <taxon>Bacteria</taxon>
        <taxon>Bacillati</taxon>
        <taxon>Bacillota</taxon>
        <taxon>Clostridia</taxon>
        <taxon>Thermosediminibacterales</taxon>
        <taxon>Tepidanaerobacteraceae</taxon>
        <taxon>Tepidanaerobacter</taxon>
    </lineage>
</organism>
<name>A0A0U9HN22_9FIRM</name>